<dbReference type="AlphaFoldDB" id="A0AA36FKL2"/>
<evidence type="ECO:0000313" key="1">
    <source>
        <dbReference type="EMBL" id="CAI9742475.1"/>
    </source>
</evidence>
<evidence type="ECO:0000313" key="2">
    <source>
        <dbReference type="Proteomes" id="UP001162480"/>
    </source>
</evidence>
<sequence length="305" mass="35368">MVPAVLLSNTKPLLNLCGGCSDEMFVYLVDGSRMFAINDNNLVVRDHVTNNQLNMYIDLVDVLSRNICVAEMLSSRIYLQDLTVSDKAQRDLVVHPDFEDEQPVGIDRLVITENNLIAGYDRNNKNIKILTFDGQLLDSVELNGYYVNMSRWQSNTLVITTYDNLKLLTLKVEFPLSLITYQTINEYKCIAPLSDNLLVCSRWRDGRTLYVVDIDERHSTVKEVKQIDIIETLLTRDRHGDCNYIFDIGDIAVTANDIIIVYNDRFIIFFNRNGHCLHSVRHYMEYIKDYNNMTIDDSYLYIYGW</sequence>
<keyword evidence="2" id="KW-1185">Reference proteome</keyword>
<dbReference type="EMBL" id="OX597841">
    <property type="protein sequence ID" value="CAI9742475.1"/>
    <property type="molecule type" value="Genomic_DNA"/>
</dbReference>
<proteinExistence type="predicted"/>
<accession>A0AA36FKL2</accession>
<reference evidence="1" key="1">
    <citation type="submission" date="2023-08" db="EMBL/GenBank/DDBJ databases">
        <authorList>
            <person name="Alioto T."/>
            <person name="Alioto T."/>
            <person name="Gomez Garrido J."/>
        </authorList>
    </citation>
    <scope>NUCLEOTIDE SEQUENCE</scope>
</reference>
<protein>
    <submittedName>
        <fullName evidence="1">XP_036371117.1uncharacterized protein LOC118768539</fullName>
    </submittedName>
</protein>
<gene>
    <name evidence="1" type="ORF">OCTVUL_1B019073</name>
</gene>
<dbReference type="SUPFAM" id="SSF50952">
    <property type="entry name" value="Soluble quinoprotein glucose dehydrogenase"/>
    <property type="match status" value="1"/>
</dbReference>
<dbReference type="InterPro" id="IPR011041">
    <property type="entry name" value="Quinoprot_gluc/sorb_DH_b-prop"/>
</dbReference>
<name>A0AA36FKL2_OCTVU</name>
<dbReference type="Proteomes" id="UP001162480">
    <property type="component" value="Chromosome 28"/>
</dbReference>
<organism evidence="1 2">
    <name type="scientific">Octopus vulgaris</name>
    <name type="common">Common octopus</name>
    <dbReference type="NCBI Taxonomy" id="6645"/>
    <lineage>
        <taxon>Eukaryota</taxon>
        <taxon>Metazoa</taxon>
        <taxon>Spiralia</taxon>
        <taxon>Lophotrochozoa</taxon>
        <taxon>Mollusca</taxon>
        <taxon>Cephalopoda</taxon>
        <taxon>Coleoidea</taxon>
        <taxon>Octopodiformes</taxon>
        <taxon>Octopoda</taxon>
        <taxon>Incirrata</taxon>
        <taxon>Octopodidae</taxon>
        <taxon>Octopus</taxon>
    </lineage>
</organism>